<sequence>PFGPPPVGTPPPTVAPTPPPPPVTATTVSDTPANVEPQVQPTGAGKTPPKPGGKSKAPRIPMDPTDAIAISDLAEARAAEGRKDVDTAVRMAQRSYAAQDNLAAHYLAIKLRCQTGDLANAQPEASKIRPSELTQALIAECQRRDIELKKK</sequence>
<feature type="non-terminal residue" evidence="2">
    <location>
        <position position="1"/>
    </location>
</feature>
<evidence type="ECO:0000313" key="3">
    <source>
        <dbReference type="Proteomes" id="UP000268313"/>
    </source>
</evidence>
<organism evidence="2 3">
    <name type="scientific">Corallococcus carmarthensis</name>
    <dbReference type="NCBI Taxonomy" id="2316728"/>
    <lineage>
        <taxon>Bacteria</taxon>
        <taxon>Pseudomonadati</taxon>
        <taxon>Myxococcota</taxon>
        <taxon>Myxococcia</taxon>
        <taxon>Myxococcales</taxon>
        <taxon>Cystobacterineae</taxon>
        <taxon>Myxococcaceae</taxon>
        <taxon>Corallococcus</taxon>
    </lineage>
</organism>
<feature type="region of interest" description="Disordered" evidence="1">
    <location>
        <begin position="1"/>
        <end position="63"/>
    </location>
</feature>
<name>A0A3A8JX98_9BACT</name>
<dbReference type="AlphaFoldDB" id="A0A3A8JX98"/>
<feature type="compositionally biased region" description="Pro residues" evidence="1">
    <location>
        <begin position="1"/>
        <end position="23"/>
    </location>
</feature>
<keyword evidence="3" id="KW-1185">Reference proteome</keyword>
<proteinExistence type="predicted"/>
<evidence type="ECO:0000256" key="1">
    <source>
        <dbReference type="SAM" id="MobiDB-lite"/>
    </source>
</evidence>
<protein>
    <submittedName>
        <fullName evidence="2">Uncharacterized protein</fullName>
    </submittedName>
</protein>
<accession>A0A3A8JX98</accession>
<evidence type="ECO:0000313" key="2">
    <source>
        <dbReference type="EMBL" id="RKG96440.1"/>
    </source>
</evidence>
<comment type="caution">
    <text evidence="2">The sequence shown here is derived from an EMBL/GenBank/DDBJ whole genome shotgun (WGS) entry which is preliminary data.</text>
</comment>
<dbReference type="Proteomes" id="UP000268313">
    <property type="component" value="Unassembled WGS sequence"/>
</dbReference>
<gene>
    <name evidence="2" type="ORF">D7X32_35980</name>
</gene>
<feature type="compositionally biased region" description="Low complexity" evidence="1">
    <location>
        <begin position="41"/>
        <end position="55"/>
    </location>
</feature>
<feature type="compositionally biased region" description="Polar residues" evidence="1">
    <location>
        <begin position="29"/>
        <end position="40"/>
    </location>
</feature>
<dbReference type="EMBL" id="RAWE01000213">
    <property type="protein sequence ID" value="RKG96440.1"/>
    <property type="molecule type" value="Genomic_DNA"/>
</dbReference>
<reference evidence="3" key="1">
    <citation type="submission" date="2018-09" db="EMBL/GenBank/DDBJ databases">
        <authorList>
            <person name="Livingstone P.G."/>
            <person name="Whitworth D.E."/>
        </authorList>
    </citation>
    <scope>NUCLEOTIDE SEQUENCE [LARGE SCALE GENOMIC DNA]</scope>
    <source>
        <strain evidence="3">CA043D</strain>
    </source>
</reference>